<feature type="non-terminal residue" evidence="2">
    <location>
        <position position="321"/>
    </location>
</feature>
<protein>
    <submittedName>
        <fullName evidence="2">HET-domain-containing protein</fullName>
    </submittedName>
</protein>
<dbReference type="Pfam" id="PF06985">
    <property type="entry name" value="HET"/>
    <property type="match status" value="1"/>
</dbReference>
<accession>A0A6A7BHX6</accession>
<dbReference type="Proteomes" id="UP000799423">
    <property type="component" value="Unassembled WGS sequence"/>
</dbReference>
<name>A0A6A7BHX6_9PLEO</name>
<proteinExistence type="predicted"/>
<feature type="non-terminal residue" evidence="2">
    <location>
        <position position="1"/>
    </location>
</feature>
<dbReference type="PANTHER" id="PTHR33112:SF10">
    <property type="entry name" value="TOL"/>
    <property type="match status" value="1"/>
</dbReference>
<sequence length="321" mass="36389">ASYWAKDCLENHRGCRQETTRWLPDRVIDVGPLDGSLVPRLVETTSLSKPLVTIEAQYIALSHCWGAKAIITTEVGNFEQHKRAIAMEELSQTFRDAVTATRKMNRRYFWIDSLCIIQDSKKDWEEQSVQTCTIYQRAVFTIMAAHASGGYVGLFVKRDGLAQLPFRLNLKRSDKDDDIASAVFLSLSRVSADLSFGLPLFSRAWFLQEQVISRARLTYYGEQVLWECQSSRGSERCPNGGPQVSNLHDFTRAITTTGDPFMEQHNQDTKGFVDSLHSQWCILVENYMQRGITYTTDRLIAVDGLAQAIRQQTSNVYLAGL</sequence>
<feature type="domain" description="Heterokaryon incompatibility" evidence="1">
    <location>
        <begin position="58"/>
        <end position="209"/>
    </location>
</feature>
<organism evidence="2 3">
    <name type="scientific">Plenodomus tracheiphilus IPT5</name>
    <dbReference type="NCBI Taxonomy" id="1408161"/>
    <lineage>
        <taxon>Eukaryota</taxon>
        <taxon>Fungi</taxon>
        <taxon>Dikarya</taxon>
        <taxon>Ascomycota</taxon>
        <taxon>Pezizomycotina</taxon>
        <taxon>Dothideomycetes</taxon>
        <taxon>Pleosporomycetidae</taxon>
        <taxon>Pleosporales</taxon>
        <taxon>Pleosporineae</taxon>
        <taxon>Leptosphaeriaceae</taxon>
        <taxon>Plenodomus</taxon>
    </lineage>
</organism>
<reference evidence="2" key="1">
    <citation type="submission" date="2020-01" db="EMBL/GenBank/DDBJ databases">
        <authorList>
            <consortium name="DOE Joint Genome Institute"/>
            <person name="Haridas S."/>
            <person name="Albert R."/>
            <person name="Binder M."/>
            <person name="Bloem J."/>
            <person name="Labutti K."/>
            <person name="Salamov A."/>
            <person name="Andreopoulos B."/>
            <person name="Baker S.E."/>
            <person name="Barry K."/>
            <person name="Bills G."/>
            <person name="Bluhm B.H."/>
            <person name="Cannon C."/>
            <person name="Castanera R."/>
            <person name="Culley D.E."/>
            <person name="Daum C."/>
            <person name="Ezra D."/>
            <person name="Gonzalez J.B."/>
            <person name="Henrissat B."/>
            <person name="Kuo A."/>
            <person name="Liang C."/>
            <person name="Lipzen A."/>
            <person name="Lutzoni F."/>
            <person name="Magnuson J."/>
            <person name="Mondo S."/>
            <person name="Nolan M."/>
            <person name="Ohm R."/>
            <person name="Pangilinan J."/>
            <person name="Park H.-J."/>
            <person name="Ramirez L."/>
            <person name="Alfaro M."/>
            <person name="Sun H."/>
            <person name="Tritt A."/>
            <person name="Yoshinaga Y."/>
            <person name="Zwiers L.-H."/>
            <person name="Turgeon B.G."/>
            <person name="Goodwin S.B."/>
            <person name="Spatafora J.W."/>
            <person name="Crous P.W."/>
            <person name="Grigoriev I.V."/>
        </authorList>
    </citation>
    <scope>NUCLEOTIDE SEQUENCE</scope>
    <source>
        <strain evidence="2">IPT5</strain>
    </source>
</reference>
<dbReference type="AlphaFoldDB" id="A0A6A7BHX6"/>
<keyword evidence="3" id="KW-1185">Reference proteome</keyword>
<dbReference type="InterPro" id="IPR010730">
    <property type="entry name" value="HET"/>
</dbReference>
<evidence type="ECO:0000259" key="1">
    <source>
        <dbReference type="Pfam" id="PF06985"/>
    </source>
</evidence>
<gene>
    <name evidence="2" type="ORF">T440DRAFT_369059</name>
</gene>
<dbReference type="PANTHER" id="PTHR33112">
    <property type="entry name" value="DOMAIN PROTEIN, PUTATIVE-RELATED"/>
    <property type="match status" value="1"/>
</dbReference>
<evidence type="ECO:0000313" key="2">
    <source>
        <dbReference type="EMBL" id="KAF2854065.1"/>
    </source>
</evidence>
<evidence type="ECO:0000313" key="3">
    <source>
        <dbReference type="Proteomes" id="UP000799423"/>
    </source>
</evidence>
<dbReference type="EMBL" id="MU006293">
    <property type="protein sequence ID" value="KAF2854065.1"/>
    <property type="molecule type" value="Genomic_DNA"/>
</dbReference>
<dbReference type="OrthoDB" id="5125733at2759"/>